<comment type="caution">
    <text evidence="9">The sequence shown here is derived from an EMBL/GenBank/DDBJ whole genome shotgun (WGS) entry which is preliminary data.</text>
</comment>
<dbReference type="InterPro" id="IPR036702">
    <property type="entry name" value="ComB-like_sf"/>
</dbReference>
<dbReference type="PANTHER" id="PTHR37311:SF1">
    <property type="entry name" value="2-PHOSPHOSULFOLACTATE PHOSPHATASE-RELATED"/>
    <property type="match status" value="1"/>
</dbReference>
<evidence type="ECO:0000256" key="5">
    <source>
        <dbReference type="ARBA" id="ARBA00022801"/>
    </source>
</evidence>
<evidence type="ECO:0000256" key="7">
    <source>
        <dbReference type="ARBA" id="ARBA00033711"/>
    </source>
</evidence>
<dbReference type="Proteomes" id="UP000256304">
    <property type="component" value="Unassembled WGS sequence"/>
</dbReference>
<proteinExistence type="inferred from homology"/>
<reference evidence="9 10" key="1">
    <citation type="submission" date="2018-08" db="EMBL/GenBank/DDBJ databases">
        <title>Genomic Encyclopedia of Type Strains, Phase III (KMG-III): the genomes of soil and plant-associated and newly described type strains.</title>
        <authorList>
            <person name="Whitman W."/>
        </authorList>
    </citation>
    <scope>NUCLEOTIDE SEQUENCE [LARGE SCALE GENOMIC DNA]</scope>
    <source>
        <strain evidence="9 10">CGMCC 1.10966</strain>
    </source>
</reference>
<evidence type="ECO:0000256" key="1">
    <source>
        <dbReference type="ARBA" id="ARBA00001946"/>
    </source>
</evidence>
<dbReference type="Gene3D" id="3.90.1560.10">
    <property type="entry name" value="ComB-like"/>
    <property type="match status" value="1"/>
</dbReference>
<dbReference type="RefSeq" id="WP_116190989.1">
    <property type="nucleotide sequence ID" value="NZ_QTTN01000028.1"/>
</dbReference>
<keyword evidence="10" id="KW-1185">Reference proteome</keyword>
<dbReference type="AlphaFoldDB" id="A0A3D9R3K6"/>
<keyword evidence="6 8" id="KW-0460">Magnesium</keyword>
<dbReference type="HAMAP" id="MF_00490">
    <property type="entry name" value="ComB"/>
    <property type="match status" value="1"/>
</dbReference>
<dbReference type="GO" id="GO:0050532">
    <property type="term" value="F:2-phosphosulfolactate phosphatase activity"/>
    <property type="evidence" value="ECO:0007669"/>
    <property type="project" value="UniProtKB-UniRule"/>
</dbReference>
<evidence type="ECO:0000256" key="3">
    <source>
        <dbReference type="ARBA" id="ARBA00012953"/>
    </source>
</evidence>
<organism evidence="9 10">
    <name type="scientific">Paenibacillus taihuensis</name>
    <dbReference type="NCBI Taxonomy" id="1156355"/>
    <lineage>
        <taxon>Bacteria</taxon>
        <taxon>Bacillati</taxon>
        <taxon>Bacillota</taxon>
        <taxon>Bacilli</taxon>
        <taxon>Bacillales</taxon>
        <taxon>Paenibacillaceae</taxon>
        <taxon>Paenibacillus</taxon>
    </lineage>
</organism>
<dbReference type="GO" id="GO:0050545">
    <property type="term" value="F:sulfopyruvate decarboxylase activity"/>
    <property type="evidence" value="ECO:0007669"/>
    <property type="project" value="TreeGrafter"/>
</dbReference>
<dbReference type="OrthoDB" id="4913at2"/>
<dbReference type="GO" id="GO:0000287">
    <property type="term" value="F:magnesium ion binding"/>
    <property type="evidence" value="ECO:0007669"/>
    <property type="project" value="UniProtKB-UniRule"/>
</dbReference>
<dbReference type="InterPro" id="IPR005238">
    <property type="entry name" value="ComB-like"/>
</dbReference>
<comment type="similarity">
    <text evidence="2 8">Belongs to the ComB family.</text>
</comment>
<dbReference type="SUPFAM" id="SSF142823">
    <property type="entry name" value="ComB-like"/>
    <property type="match status" value="1"/>
</dbReference>
<protein>
    <recommendedName>
        <fullName evidence="4 8">Probable 2-phosphosulfolactate phosphatase</fullName>
        <ecNumber evidence="3 8">3.1.3.71</ecNumber>
    </recommendedName>
</protein>
<dbReference type="FunFam" id="3.90.1560.10:FF:000001">
    <property type="entry name" value="Probable 2-phosphosulfolactate phosphatase"/>
    <property type="match status" value="1"/>
</dbReference>
<name>A0A3D9R3K6_9BACL</name>
<evidence type="ECO:0000313" key="9">
    <source>
        <dbReference type="EMBL" id="REE70642.1"/>
    </source>
</evidence>
<evidence type="ECO:0000256" key="6">
    <source>
        <dbReference type="ARBA" id="ARBA00022842"/>
    </source>
</evidence>
<accession>A0A3D9R3K6</accession>
<evidence type="ECO:0000256" key="2">
    <source>
        <dbReference type="ARBA" id="ARBA00009997"/>
    </source>
</evidence>
<sequence>MQIEVISNVNEAQAERFSHRTAIVIDVLRATSTIVAALSAGAAGIVPVETVLEARALLCEGQVLAGERFCRKIPGFDLGNSPEEFTAEAVRGRRVVLTTTNGTRALHKAMRADHVLAGSLNNAAACARAAMELRRDLVLLCAGSHDEFALEDGVCAGLLISELQALCSAPLEMNDFGAAMLGLYRNTADHLYEVISGSVTGKRLIKYGSGRDVERCSVVNCSSIVPRMQGDMLVQG</sequence>
<evidence type="ECO:0000256" key="4">
    <source>
        <dbReference type="ARBA" id="ARBA00021948"/>
    </source>
</evidence>
<comment type="catalytic activity">
    <reaction evidence="7 8">
        <text>(2R)-O-phospho-3-sulfolactate + H2O = (2R)-3-sulfolactate + phosphate</text>
        <dbReference type="Rhea" id="RHEA:23416"/>
        <dbReference type="ChEBI" id="CHEBI:15377"/>
        <dbReference type="ChEBI" id="CHEBI:15597"/>
        <dbReference type="ChEBI" id="CHEBI:43474"/>
        <dbReference type="ChEBI" id="CHEBI:58738"/>
        <dbReference type="EC" id="3.1.3.71"/>
    </reaction>
</comment>
<evidence type="ECO:0000313" key="10">
    <source>
        <dbReference type="Proteomes" id="UP000256304"/>
    </source>
</evidence>
<dbReference type="EC" id="3.1.3.71" evidence="3 8"/>
<dbReference type="Pfam" id="PF04029">
    <property type="entry name" value="2-ph_phosp"/>
    <property type="match status" value="1"/>
</dbReference>
<comment type="cofactor">
    <cofactor evidence="1 8">
        <name>Mg(2+)</name>
        <dbReference type="ChEBI" id="CHEBI:18420"/>
    </cofactor>
</comment>
<dbReference type="PANTHER" id="PTHR37311">
    <property type="entry name" value="2-PHOSPHOSULFOLACTATE PHOSPHATASE-RELATED"/>
    <property type="match status" value="1"/>
</dbReference>
<dbReference type="EMBL" id="QTTN01000028">
    <property type="protein sequence ID" value="REE70642.1"/>
    <property type="molecule type" value="Genomic_DNA"/>
</dbReference>
<gene>
    <name evidence="8" type="primary">comB</name>
    <name evidence="9" type="ORF">A8990_12853</name>
</gene>
<evidence type="ECO:0000256" key="8">
    <source>
        <dbReference type="HAMAP-Rule" id="MF_00490"/>
    </source>
</evidence>
<keyword evidence="5 8" id="KW-0378">Hydrolase</keyword>